<dbReference type="AlphaFoldDB" id="A0A075HHW3"/>
<reference evidence="5" key="1">
    <citation type="journal article" date="2014" name="Genome Biol. Evol.">
        <title>Pangenome evidence for extensive interdomain horizontal transfer affecting lineage core and shell genes in uncultured planktonic thaumarchaeota and euryarchaeota.</title>
        <authorList>
            <person name="Deschamps P."/>
            <person name="Zivanovic Y."/>
            <person name="Moreira D."/>
            <person name="Rodriguez-Valera F."/>
            <person name="Lopez-Garcia P."/>
        </authorList>
    </citation>
    <scope>NUCLEOTIDE SEQUENCE</scope>
</reference>
<dbReference type="InterPro" id="IPR003829">
    <property type="entry name" value="Pirin_N_dom"/>
</dbReference>
<dbReference type="InterPro" id="IPR011051">
    <property type="entry name" value="RmlC_Cupin_sf"/>
</dbReference>
<dbReference type="InterPro" id="IPR008778">
    <property type="entry name" value="Pirin_C_dom"/>
</dbReference>
<dbReference type="CDD" id="cd02909">
    <property type="entry name" value="cupin_pirin_N"/>
    <property type="match status" value="1"/>
</dbReference>
<evidence type="ECO:0000259" key="3">
    <source>
        <dbReference type="Pfam" id="PF02678"/>
    </source>
</evidence>
<dbReference type="Gene3D" id="2.60.120.10">
    <property type="entry name" value="Jelly Rolls"/>
    <property type="match status" value="2"/>
</dbReference>
<name>A0A075HHW3_9EURY</name>
<dbReference type="InterPro" id="IPR012093">
    <property type="entry name" value="Pirin"/>
</dbReference>
<proteinExistence type="inferred from homology"/>
<sequence length="292" mass="30783">MSRPVASVITAQRQMEGGGFPVRRPFPTASLDRVDPFLLLDEMGPVEWAPDEAIGAPDHPHRGFETVTYLLAGHMCHRDSFGHAGELRAGDVQWMTAGSGLVHSELPHPDFAARGGITHGFQLWVNLPRASKMMAPRYQEIAAADIPRAASADGLAQARVIAGECMGTSASIETVIPITCLHLTIAPGGALEQVIAPGLVVMAYCFGGAGEFGPRRTPGSDGQLVLFGDGEAVRISVADEAAEPLEALLLAGPPLGEPVARYGPFVMNSRDELAQAVQDFQTGKMGSIAPAE</sequence>
<dbReference type="Pfam" id="PF05726">
    <property type="entry name" value="Pirin_C"/>
    <property type="match status" value="1"/>
</dbReference>
<organism evidence="5">
    <name type="scientific">uncultured marine group II/III euryarchaeote KM3_65_G10</name>
    <dbReference type="NCBI Taxonomy" id="1456480"/>
    <lineage>
        <taxon>Archaea</taxon>
        <taxon>Methanobacteriati</taxon>
        <taxon>Methanobacteriota</taxon>
        <taxon>environmental samples</taxon>
    </lineage>
</organism>
<dbReference type="PIRSF" id="PIRSF006232">
    <property type="entry name" value="Pirin"/>
    <property type="match status" value="1"/>
</dbReference>
<evidence type="ECO:0000259" key="4">
    <source>
        <dbReference type="Pfam" id="PF05726"/>
    </source>
</evidence>
<comment type="similarity">
    <text evidence="1 2">Belongs to the pirin family.</text>
</comment>
<dbReference type="InterPro" id="IPR014710">
    <property type="entry name" value="RmlC-like_jellyroll"/>
</dbReference>
<feature type="domain" description="Pirin N-terminal" evidence="3">
    <location>
        <begin position="20"/>
        <end position="125"/>
    </location>
</feature>
<dbReference type="PANTHER" id="PTHR13903:SF31">
    <property type="entry name" value="CUPIN-DOMAIN CONTAINING PROTEIN"/>
    <property type="match status" value="1"/>
</dbReference>
<accession>A0A075HHW3</accession>
<dbReference type="SUPFAM" id="SSF51182">
    <property type="entry name" value="RmlC-like cupins"/>
    <property type="match status" value="1"/>
</dbReference>
<feature type="domain" description="Pirin C-terminal" evidence="4">
    <location>
        <begin position="181"/>
        <end position="286"/>
    </location>
</feature>
<dbReference type="PANTHER" id="PTHR13903">
    <property type="entry name" value="PIRIN-RELATED"/>
    <property type="match status" value="1"/>
</dbReference>
<dbReference type="Pfam" id="PF02678">
    <property type="entry name" value="Pirin"/>
    <property type="match status" value="1"/>
</dbReference>
<evidence type="ECO:0000313" key="5">
    <source>
        <dbReference type="EMBL" id="AIF14047.1"/>
    </source>
</evidence>
<evidence type="ECO:0000256" key="2">
    <source>
        <dbReference type="RuleBase" id="RU003457"/>
    </source>
</evidence>
<evidence type="ECO:0000256" key="1">
    <source>
        <dbReference type="ARBA" id="ARBA00008416"/>
    </source>
</evidence>
<protein>
    <submittedName>
        <fullName evidence="5">Pirin domain-containing protein</fullName>
    </submittedName>
</protein>
<dbReference type="CDD" id="cd02247">
    <property type="entry name" value="cupin_pirin_C"/>
    <property type="match status" value="1"/>
</dbReference>
<dbReference type="EMBL" id="KF900990">
    <property type="protein sequence ID" value="AIF14047.1"/>
    <property type="molecule type" value="Genomic_DNA"/>
</dbReference>